<accession>A0ABW3U1V0</accession>
<evidence type="ECO:0000313" key="3">
    <source>
        <dbReference type="EMBL" id="MFD1206665.1"/>
    </source>
</evidence>
<dbReference type="EMBL" id="JBHTLT010000127">
    <property type="protein sequence ID" value="MFD1206665.1"/>
    <property type="molecule type" value="Genomic_DNA"/>
</dbReference>
<name>A0ABW3U1V0_9BACL</name>
<dbReference type="Gene3D" id="1.10.10.60">
    <property type="entry name" value="Homeodomain-like"/>
    <property type="match status" value="1"/>
</dbReference>
<keyword evidence="4" id="KW-1185">Reference proteome</keyword>
<dbReference type="Pfam" id="PF02796">
    <property type="entry name" value="HTH_7"/>
    <property type="match status" value="1"/>
</dbReference>
<evidence type="ECO:0000259" key="2">
    <source>
        <dbReference type="Pfam" id="PF13392"/>
    </source>
</evidence>
<evidence type="ECO:0000259" key="1">
    <source>
        <dbReference type="Pfam" id="PF02796"/>
    </source>
</evidence>
<feature type="domain" description="HNH nuclease" evidence="2">
    <location>
        <begin position="52"/>
        <end position="94"/>
    </location>
</feature>
<sequence>MAAPLEKQTFYTVSIGGRLLDVTGRKRTPKGYVQLCVKDHPNADVLGYVMEHRIMMEMKIGRFLESHEIVHHLNEKKHDNRLSNLELMDHADHTVMHHTGAKRSRKTRDLISKKMKARLAEKKNHPMYKDVDDELIKLYKEGHTRTEIAKRIGISRHSVSNKISYLGLEEIHD</sequence>
<evidence type="ECO:0000313" key="4">
    <source>
        <dbReference type="Proteomes" id="UP001597231"/>
    </source>
</evidence>
<gene>
    <name evidence="3" type="ORF">ACFQ38_16330</name>
</gene>
<dbReference type="Pfam" id="PF13392">
    <property type="entry name" value="HNH_3"/>
    <property type="match status" value="1"/>
</dbReference>
<protein>
    <submittedName>
        <fullName evidence="3">HNH endonuclease</fullName>
    </submittedName>
</protein>
<reference evidence="4" key="1">
    <citation type="journal article" date="2019" name="Int. J. Syst. Evol. Microbiol.">
        <title>The Global Catalogue of Microorganisms (GCM) 10K type strain sequencing project: providing services to taxonomists for standard genome sequencing and annotation.</title>
        <authorList>
            <consortium name="The Broad Institute Genomics Platform"/>
            <consortium name="The Broad Institute Genome Sequencing Center for Infectious Disease"/>
            <person name="Wu L."/>
            <person name="Ma J."/>
        </authorList>
    </citation>
    <scope>NUCLEOTIDE SEQUENCE [LARGE SCALE GENOMIC DNA]</scope>
    <source>
        <strain evidence="4">CCUG 53915</strain>
    </source>
</reference>
<keyword evidence="3" id="KW-0255">Endonuclease</keyword>
<dbReference type="SUPFAM" id="SSF54060">
    <property type="entry name" value="His-Me finger endonucleases"/>
    <property type="match status" value="1"/>
</dbReference>
<dbReference type="InterPro" id="IPR006120">
    <property type="entry name" value="Resolvase_HTH_dom"/>
</dbReference>
<dbReference type="GO" id="GO:0004519">
    <property type="term" value="F:endonuclease activity"/>
    <property type="evidence" value="ECO:0007669"/>
    <property type="project" value="UniProtKB-KW"/>
</dbReference>
<dbReference type="Gene3D" id="3.90.75.20">
    <property type="match status" value="1"/>
</dbReference>
<dbReference type="InterPro" id="IPR003615">
    <property type="entry name" value="HNH_nuc"/>
</dbReference>
<dbReference type="RefSeq" id="WP_381482264.1">
    <property type="nucleotide sequence ID" value="NZ_JBHTLT010000127.1"/>
</dbReference>
<dbReference type="Proteomes" id="UP001597231">
    <property type="component" value="Unassembled WGS sequence"/>
</dbReference>
<organism evidence="3 4">
    <name type="scientific">Sporosarcina contaminans</name>
    <dbReference type="NCBI Taxonomy" id="633403"/>
    <lineage>
        <taxon>Bacteria</taxon>
        <taxon>Bacillati</taxon>
        <taxon>Bacillota</taxon>
        <taxon>Bacilli</taxon>
        <taxon>Bacillales</taxon>
        <taxon>Caryophanaceae</taxon>
        <taxon>Sporosarcina</taxon>
    </lineage>
</organism>
<dbReference type="InterPro" id="IPR044925">
    <property type="entry name" value="His-Me_finger_sf"/>
</dbReference>
<comment type="caution">
    <text evidence="3">The sequence shown here is derived from an EMBL/GenBank/DDBJ whole genome shotgun (WGS) entry which is preliminary data.</text>
</comment>
<proteinExistence type="predicted"/>
<feature type="domain" description="Resolvase HTH" evidence="1">
    <location>
        <begin position="133"/>
        <end position="159"/>
    </location>
</feature>
<keyword evidence="3" id="KW-0378">Hydrolase</keyword>
<keyword evidence="3" id="KW-0540">Nuclease</keyword>